<name>A0ABT5WB57_9BACL</name>
<dbReference type="RefSeq" id="WP_275192253.1">
    <property type="nucleotide sequence ID" value="NZ_JAQOTG010000085.1"/>
</dbReference>
<keyword evidence="2" id="KW-1185">Reference proteome</keyword>
<sequence length="66" mass="7570">KNAFVLFGFERTFLSTSFVLRLRLQASSEKLNFSAHGSREVNSWQSPCSVLREYLSFGFKCENMGL</sequence>
<comment type="caution">
    <text evidence="1">The sequence shown here is derived from an EMBL/GenBank/DDBJ whole genome shotgun (WGS) entry which is preliminary data.</text>
</comment>
<feature type="non-terminal residue" evidence="1">
    <location>
        <position position="1"/>
    </location>
</feature>
<protein>
    <submittedName>
        <fullName evidence="1">Uncharacterized protein</fullName>
    </submittedName>
</protein>
<dbReference type="Proteomes" id="UP001213979">
    <property type="component" value="Unassembled WGS sequence"/>
</dbReference>
<reference evidence="1 2" key="1">
    <citation type="submission" date="2023-01" db="EMBL/GenBank/DDBJ databases">
        <title>Genome-based reclassification of Anoxybacillus geothermalis as a later heterotypic synonym of Anoxybacillus rupiensis.</title>
        <authorList>
            <person name="Inan Bektas K."/>
            <person name="Canakci S."/>
            <person name="Belduz A.A."/>
            <person name="Guler H.H."/>
        </authorList>
    </citation>
    <scope>NUCLEOTIDE SEQUENCE [LARGE SCALE GENOMIC DNA]</scope>
    <source>
        <strain evidence="1 2">DSM 17127</strain>
    </source>
</reference>
<evidence type="ECO:0000313" key="1">
    <source>
        <dbReference type="EMBL" id="MDE8565810.1"/>
    </source>
</evidence>
<accession>A0ABT5WB57</accession>
<proteinExistence type="predicted"/>
<dbReference type="EMBL" id="JAQOTG010000085">
    <property type="protein sequence ID" value="MDE8565810.1"/>
    <property type="molecule type" value="Genomic_DNA"/>
</dbReference>
<gene>
    <name evidence="1" type="ORF">PNH38_18635</name>
</gene>
<organism evidence="1 2">
    <name type="scientific">Anoxybacteroides rupiense</name>
    <dbReference type="NCBI Taxonomy" id="311460"/>
    <lineage>
        <taxon>Bacteria</taxon>
        <taxon>Bacillati</taxon>
        <taxon>Bacillota</taxon>
        <taxon>Bacilli</taxon>
        <taxon>Bacillales</taxon>
        <taxon>Anoxybacillaceae</taxon>
        <taxon>Anoxybacteroides</taxon>
    </lineage>
</organism>
<evidence type="ECO:0000313" key="2">
    <source>
        <dbReference type="Proteomes" id="UP001213979"/>
    </source>
</evidence>